<evidence type="ECO:0008006" key="4">
    <source>
        <dbReference type="Google" id="ProtNLM"/>
    </source>
</evidence>
<sequence length="112" mass="11658">MGLAPLSSILPALSWAGLGPVVVRRYHQPADSGGVVGTGWSAEPKSISIIARKLNAITLSHLDHLTSGGWYGPLPPVCVGLNAATYGTALHSSQAHYVIDALLFLRDCDGPS</sequence>
<evidence type="ECO:0000313" key="3">
    <source>
        <dbReference type="Proteomes" id="UP000256328"/>
    </source>
</evidence>
<evidence type="ECO:0000313" key="2">
    <source>
        <dbReference type="EMBL" id="RDW70202.1"/>
    </source>
</evidence>
<protein>
    <recommendedName>
        <fullName evidence="4">FAD linked oxidase N-terminal domain-containing protein</fullName>
    </recommendedName>
</protein>
<dbReference type="OrthoDB" id="10611434at2759"/>
<keyword evidence="3" id="KW-1185">Reference proteome</keyword>
<accession>A0A3D8R822</accession>
<comment type="caution">
    <text evidence="2">The sequence shown here is derived from an EMBL/GenBank/DDBJ whole genome shotgun (WGS) entry which is preliminary data.</text>
</comment>
<name>A0A3D8R822_9HELO</name>
<organism evidence="2 3">
    <name type="scientific">Coleophoma crateriformis</name>
    <dbReference type="NCBI Taxonomy" id="565419"/>
    <lineage>
        <taxon>Eukaryota</taxon>
        <taxon>Fungi</taxon>
        <taxon>Dikarya</taxon>
        <taxon>Ascomycota</taxon>
        <taxon>Pezizomycotina</taxon>
        <taxon>Leotiomycetes</taxon>
        <taxon>Helotiales</taxon>
        <taxon>Dermateaceae</taxon>
        <taxon>Coleophoma</taxon>
    </lineage>
</organism>
<dbReference type="AlphaFoldDB" id="A0A3D8R822"/>
<dbReference type="EMBL" id="PDLN01000012">
    <property type="protein sequence ID" value="RDW70202.1"/>
    <property type="molecule type" value="Genomic_DNA"/>
</dbReference>
<feature type="chain" id="PRO_5017808588" description="FAD linked oxidase N-terminal domain-containing protein" evidence="1">
    <location>
        <begin position="17"/>
        <end position="112"/>
    </location>
</feature>
<dbReference type="Proteomes" id="UP000256328">
    <property type="component" value="Unassembled WGS sequence"/>
</dbReference>
<proteinExistence type="predicted"/>
<evidence type="ECO:0000256" key="1">
    <source>
        <dbReference type="SAM" id="SignalP"/>
    </source>
</evidence>
<feature type="signal peptide" evidence="1">
    <location>
        <begin position="1"/>
        <end position="16"/>
    </location>
</feature>
<keyword evidence="1" id="KW-0732">Signal</keyword>
<reference evidence="2 3" key="1">
    <citation type="journal article" date="2018" name="IMA Fungus">
        <title>IMA Genome-F 9: Draft genome sequence of Annulohypoxylon stygium, Aspergillus mulundensis, Berkeleyomyces basicola (syn. Thielaviopsis basicola), Ceratocystis smalleyi, two Cercospora beticola strains, Coleophoma cylindrospora, Fusarium fracticaudum, Phialophora cf. hyalina, and Morchella septimelata.</title>
        <authorList>
            <person name="Wingfield B.D."/>
            <person name="Bills G.F."/>
            <person name="Dong Y."/>
            <person name="Huang W."/>
            <person name="Nel W.J."/>
            <person name="Swalarsk-Parry B.S."/>
            <person name="Vaghefi N."/>
            <person name="Wilken P.M."/>
            <person name="An Z."/>
            <person name="de Beer Z.W."/>
            <person name="De Vos L."/>
            <person name="Chen L."/>
            <person name="Duong T.A."/>
            <person name="Gao Y."/>
            <person name="Hammerbacher A."/>
            <person name="Kikkert J.R."/>
            <person name="Li Y."/>
            <person name="Li H."/>
            <person name="Li K."/>
            <person name="Li Q."/>
            <person name="Liu X."/>
            <person name="Ma X."/>
            <person name="Naidoo K."/>
            <person name="Pethybridge S.J."/>
            <person name="Sun J."/>
            <person name="Steenkamp E.T."/>
            <person name="van der Nest M.A."/>
            <person name="van Wyk S."/>
            <person name="Wingfield M.J."/>
            <person name="Xiong C."/>
            <person name="Yue Q."/>
            <person name="Zhang X."/>
        </authorList>
    </citation>
    <scope>NUCLEOTIDE SEQUENCE [LARGE SCALE GENOMIC DNA]</scope>
    <source>
        <strain evidence="2 3">BP5796</strain>
    </source>
</reference>
<gene>
    <name evidence="2" type="ORF">BP5796_08599</name>
</gene>